<comment type="caution">
    <text evidence="2">The sequence shown here is derived from an EMBL/GenBank/DDBJ whole genome shotgun (WGS) entry which is preliminary data.</text>
</comment>
<evidence type="ECO:0000313" key="3">
    <source>
        <dbReference type="Proteomes" id="UP000028582"/>
    </source>
</evidence>
<dbReference type="Proteomes" id="UP000028582">
    <property type="component" value="Unassembled WGS sequence"/>
</dbReference>
<reference evidence="2 3" key="1">
    <citation type="submission" date="2013-11" db="EMBL/GenBank/DDBJ databases">
        <title>The Genome Sequence of Phytophthora parasitica P1976.</title>
        <authorList>
            <consortium name="The Broad Institute Genomics Platform"/>
            <person name="Russ C."/>
            <person name="Tyler B."/>
            <person name="Panabieres F."/>
            <person name="Shan W."/>
            <person name="Tripathy S."/>
            <person name="Grunwald N."/>
            <person name="Machado M."/>
            <person name="Johnson C.S."/>
            <person name="Walker B."/>
            <person name="Young S."/>
            <person name="Zeng Q."/>
            <person name="Gargeya S."/>
            <person name="Fitzgerald M."/>
            <person name="Haas B."/>
            <person name="Abouelleil A."/>
            <person name="Allen A.W."/>
            <person name="Alvarado L."/>
            <person name="Arachchi H.M."/>
            <person name="Berlin A.M."/>
            <person name="Chapman S.B."/>
            <person name="Gainer-Dewar J."/>
            <person name="Goldberg J."/>
            <person name="Griggs A."/>
            <person name="Gujja S."/>
            <person name="Hansen M."/>
            <person name="Howarth C."/>
            <person name="Imamovic A."/>
            <person name="Ireland A."/>
            <person name="Larimer J."/>
            <person name="McCowan C."/>
            <person name="Murphy C."/>
            <person name="Pearson M."/>
            <person name="Poon T.W."/>
            <person name="Priest M."/>
            <person name="Roberts A."/>
            <person name="Saif S."/>
            <person name="Shea T."/>
            <person name="Sisk P."/>
            <person name="Sykes S."/>
            <person name="Wortman J."/>
            <person name="Nusbaum C."/>
            <person name="Birren B."/>
        </authorList>
    </citation>
    <scope>NUCLEOTIDE SEQUENCE [LARGE SCALE GENOMIC DNA]</scope>
    <source>
        <strain evidence="2 3">P1976</strain>
    </source>
</reference>
<evidence type="ECO:0000313" key="2">
    <source>
        <dbReference type="EMBL" id="ETO63652.1"/>
    </source>
</evidence>
<feature type="compositionally biased region" description="Polar residues" evidence="1">
    <location>
        <begin position="1"/>
        <end position="10"/>
    </location>
</feature>
<feature type="region of interest" description="Disordered" evidence="1">
    <location>
        <begin position="1"/>
        <end position="21"/>
    </location>
</feature>
<sequence>MKTCVSSAVSNGHGPAHDNDTLSAIAGTAMEEIASGRFLFWASRKLAEKQMSQTRNVSLCEAAEFNNVERSVDQAAKYEVSHFSGKRVLDRWKAEREPHIRRPSRAVS</sequence>
<evidence type="ECO:0000256" key="1">
    <source>
        <dbReference type="SAM" id="MobiDB-lite"/>
    </source>
</evidence>
<protein>
    <submittedName>
        <fullName evidence="2">Uncharacterized protein</fullName>
    </submittedName>
</protein>
<name>A0A080ZAJ1_PHYNI</name>
<accession>A0A080ZAJ1</accession>
<dbReference type="AlphaFoldDB" id="A0A080ZAJ1"/>
<gene>
    <name evidence="2" type="ORF">F444_18694</name>
</gene>
<organism evidence="2 3">
    <name type="scientific">Phytophthora nicotianae P1976</name>
    <dbReference type="NCBI Taxonomy" id="1317066"/>
    <lineage>
        <taxon>Eukaryota</taxon>
        <taxon>Sar</taxon>
        <taxon>Stramenopiles</taxon>
        <taxon>Oomycota</taxon>
        <taxon>Peronosporomycetes</taxon>
        <taxon>Peronosporales</taxon>
        <taxon>Peronosporaceae</taxon>
        <taxon>Phytophthora</taxon>
    </lineage>
</organism>
<proteinExistence type="predicted"/>
<dbReference type="EMBL" id="ANJA01003448">
    <property type="protein sequence ID" value="ETO63652.1"/>
    <property type="molecule type" value="Genomic_DNA"/>
</dbReference>